<comment type="caution">
    <text evidence="3">The sequence shown here is derived from an EMBL/GenBank/DDBJ whole genome shotgun (WGS) entry which is preliminary data.</text>
</comment>
<dbReference type="RefSeq" id="WP_282763416.1">
    <property type="nucleotide sequence ID" value="NZ_JASCTH010000019.1"/>
</dbReference>
<evidence type="ECO:0000313" key="3">
    <source>
        <dbReference type="EMBL" id="MDI6102378.1"/>
    </source>
</evidence>
<evidence type="ECO:0000256" key="1">
    <source>
        <dbReference type="SAM" id="Phobius"/>
    </source>
</evidence>
<dbReference type="InterPro" id="IPR029062">
    <property type="entry name" value="Class_I_gatase-like"/>
</dbReference>
<name>A0ABT6WRL1_9ACTN</name>
<reference evidence="3 4" key="1">
    <citation type="submission" date="2023-05" db="EMBL/GenBank/DDBJ databases">
        <title>Actinoplanes sp. NEAU-A12 genome sequencing.</title>
        <authorList>
            <person name="Wang Z.-S."/>
        </authorList>
    </citation>
    <scope>NUCLEOTIDE SEQUENCE [LARGE SCALE GENOMIC DNA]</scope>
    <source>
        <strain evidence="3 4">NEAU-A12</strain>
    </source>
</reference>
<dbReference type="InterPro" id="IPR052158">
    <property type="entry name" value="INH-QAR"/>
</dbReference>
<dbReference type="Pfam" id="PF01965">
    <property type="entry name" value="DJ-1_PfpI"/>
    <property type="match status" value="1"/>
</dbReference>
<accession>A0ABT6WRL1</accession>
<dbReference type="PANTHER" id="PTHR43130">
    <property type="entry name" value="ARAC-FAMILY TRANSCRIPTIONAL REGULATOR"/>
    <property type="match status" value="1"/>
</dbReference>
<evidence type="ECO:0000259" key="2">
    <source>
        <dbReference type="Pfam" id="PF01965"/>
    </source>
</evidence>
<dbReference type="SUPFAM" id="SSF52317">
    <property type="entry name" value="Class I glutamine amidotransferase-like"/>
    <property type="match status" value="1"/>
</dbReference>
<keyword evidence="1" id="KW-0812">Transmembrane</keyword>
<evidence type="ECO:0000313" key="4">
    <source>
        <dbReference type="Proteomes" id="UP001241758"/>
    </source>
</evidence>
<gene>
    <name evidence="3" type="ORF">QLQ12_27540</name>
</gene>
<dbReference type="PANTHER" id="PTHR43130:SF3">
    <property type="entry name" value="HTH-TYPE TRANSCRIPTIONAL REGULATOR RV1931C"/>
    <property type="match status" value="1"/>
</dbReference>
<keyword evidence="4" id="KW-1185">Reference proteome</keyword>
<keyword evidence="1" id="KW-0472">Membrane</keyword>
<dbReference type="Gene3D" id="3.40.50.880">
    <property type="match status" value="1"/>
</dbReference>
<keyword evidence="1" id="KW-1133">Transmembrane helix</keyword>
<sequence length="443" mass="46183">MTLEITVRRVLLCLSGIVLATAVLGAAVTAGVTATMRDGYPGESAETGDWPAPRGVPAGSTVVAVALGTSGTVVSDALLPYEALARVPGFFVYTVAEHRRPVPLSGGLRAVAEHTFATAPEPDVVVVPAIVEREPALRDWLGARDAYILGVCAGAEVLADAGLLAGRRATSFWQRLGALRDRYPETAWVAGERFVEDGRIITTAGVTSGLAGSLRLIELLAGPAEAVRVGREVSYRDWTPGAPTGIAPQSVAVADLPYALNAAFPWLRPVVGIGLTDGAGEIDIAAAFEAYAGTSFAARAVPVAAQPTVTTRHGLLLTAGPARVDRLIVPGADHPGPALSGWAADRGLDVSLPHAGRRPGEFALDPLLLDLATHSDRATAHTTAKYIEYPAGHLHLTGPAWPWRPTLLGLSALTLAAGAGLLPAVIARRNRKRRSCSDSDRRP</sequence>
<dbReference type="InterPro" id="IPR002818">
    <property type="entry name" value="DJ-1/PfpI"/>
</dbReference>
<feature type="domain" description="DJ-1/PfpI" evidence="2">
    <location>
        <begin position="72"/>
        <end position="217"/>
    </location>
</feature>
<organism evidence="3 4">
    <name type="scientific">Actinoplanes sandaracinus</name>
    <dbReference type="NCBI Taxonomy" id="3045177"/>
    <lineage>
        <taxon>Bacteria</taxon>
        <taxon>Bacillati</taxon>
        <taxon>Actinomycetota</taxon>
        <taxon>Actinomycetes</taxon>
        <taxon>Micromonosporales</taxon>
        <taxon>Micromonosporaceae</taxon>
        <taxon>Actinoplanes</taxon>
    </lineage>
</organism>
<dbReference type="EMBL" id="JASCTH010000019">
    <property type="protein sequence ID" value="MDI6102378.1"/>
    <property type="molecule type" value="Genomic_DNA"/>
</dbReference>
<proteinExistence type="predicted"/>
<dbReference type="Proteomes" id="UP001241758">
    <property type="component" value="Unassembled WGS sequence"/>
</dbReference>
<protein>
    <submittedName>
        <fullName evidence="3">DJ-1/PfpI family protein</fullName>
    </submittedName>
</protein>
<feature type="transmembrane region" description="Helical" evidence="1">
    <location>
        <begin position="407"/>
        <end position="427"/>
    </location>
</feature>